<dbReference type="RefSeq" id="WP_265788585.1">
    <property type="nucleotide sequence ID" value="NZ_BAABRS010000001.1"/>
</dbReference>
<dbReference type="InterPro" id="IPR051043">
    <property type="entry name" value="Sulfatase_Mod_Factor_Kinase"/>
</dbReference>
<evidence type="ECO:0000313" key="3">
    <source>
        <dbReference type="Proteomes" id="UP001207337"/>
    </source>
</evidence>
<protein>
    <submittedName>
        <fullName evidence="2">Formylglycine-generating enzyme family protein</fullName>
    </submittedName>
</protein>
<dbReference type="PANTHER" id="PTHR23150">
    <property type="entry name" value="SULFATASE MODIFYING FACTOR 1, 2"/>
    <property type="match status" value="1"/>
</dbReference>
<dbReference type="Proteomes" id="UP001207337">
    <property type="component" value="Unassembled WGS sequence"/>
</dbReference>
<dbReference type="SUPFAM" id="SSF56436">
    <property type="entry name" value="C-type lectin-like"/>
    <property type="match status" value="1"/>
</dbReference>
<comment type="caution">
    <text evidence="2">The sequence shown here is derived from an EMBL/GenBank/DDBJ whole genome shotgun (WGS) entry which is preliminary data.</text>
</comment>
<gene>
    <name evidence="2" type="ORF">LQ318_06480</name>
</gene>
<evidence type="ECO:0000313" key="2">
    <source>
        <dbReference type="EMBL" id="MCW9712543.1"/>
    </source>
</evidence>
<dbReference type="PANTHER" id="PTHR23150:SF19">
    <property type="entry name" value="FORMYLGLYCINE-GENERATING ENZYME"/>
    <property type="match status" value="1"/>
</dbReference>
<reference evidence="2 3" key="1">
    <citation type="submission" date="2021-11" db="EMBL/GenBank/DDBJ databases">
        <title>Aliifidinibius sp. nov., a new bacterium isolated from saline soil.</title>
        <authorList>
            <person name="Galisteo C."/>
            <person name="De La Haba R."/>
            <person name="Sanchez-Porro C."/>
            <person name="Ventosa A."/>
        </authorList>
    </citation>
    <scope>NUCLEOTIDE SEQUENCE [LARGE SCALE GENOMIC DNA]</scope>
    <source>
        <strain evidence="2 3">KACC 190600</strain>
    </source>
</reference>
<dbReference type="InterPro" id="IPR016187">
    <property type="entry name" value="CTDL_fold"/>
</dbReference>
<dbReference type="InterPro" id="IPR005532">
    <property type="entry name" value="SUMF_dom"/>
</dbReference>
<dbReference type="EMBL" id="JAJNDC010000001">
    <property type="protein sequence ID" value="MCW9712543.1"/>
    <property type="molecule type" value="Genomic_DNA"/>
</dbReference>
<dbReference type="Gene3D" id="3.90.1580.10">
    <property type="entry name" value="paralog of FGE (formylglycine-generating enzyme)"/>
    <property type="match status" value="1"/>
</dbReference>
<sequence length="275" mass="31207">MKLLTNIASVATVLSRWTIMVALLSFAADIAWAQQNRVLVPSGSFHSVMPEVEGEAVKVNTFYLDVTAVTNEKFEKFLDQNKNWQPNEVPAVFTNKGYLKHWKEEGQRPDYEDVGRERPVTNVSWFAANAYCQWAGGRLPTLNEWEYSAQLMDFDSSTEINEFTTKLVSWYSSVDTKNIGEVGSTGIKTRVGVKDQFGLIMEWVEDFKPPVADELSLDCGTVGRMQQLGNAYSYAASIRYITRMSYNPRSSTSMIGFRCAYDDIDSKFKLEEEEL</sequence>
<name>A0ABT3PXI5_9BACT</name>
<accession>A0ABT3PXI5</accession>
<feature type="domain" description="Sulfatase-modifying factor enzyme-like" evidence="1">
    <location>
        <begin position="38"/>
        <end position="260"/>
    </location>
</feature>
<dbReference type="Pfam" id="PF03781">
    <property type="entry name" value="FGE-sulfatase"/>
    <property type="match status" value="1"/>
</dbReference>
<organism evidence="2 3">
    <name type="scientific">Fodinibius salicampi</name>
    <dbReference type="NCBI Taxonomy" id="1920655"/>
    <lineage>
        <taxon>Bacteria</taxon>
        <taxon>Pseudomonadati</taxon>
        <taxon>Balneolota</taxon>
        <taxon>Balneolia</taxon>
        <taxon>Balneolales</taxon>
        <taxon>Balneolaceae</taxon>
        <taxon>Fodinibius</taxon>
    </lineage>
</organism>
<proteinExistence type="predicted"/>
<dbReference type="InterPro" id="IPR042095">
    <property type="entry name" value="SUMF_sf"/>
</dbReference>
<evidence type="ECO:0000259" key="1">
    <source>
        <dbReference type="Pfam" id="PF03781"/>
    </source>
</evidence>
<keyword evidence="3" id="KW-1185">Reference proteome</keyword>